<comment type="caution">
    <text evidence="1">The sequence shown here is derived from an EMBL/GenBank/DDBJ whole genome shotgun (WGS) entry which is preliminary data.</text>
</comment>
<accession>A0ABQ9B4J9</accession>
<reference evidence="1" key="2">
    <citation type="journal article" date="2023" name="Int. J. Mol. Sci.">
        <title>De Novo Assembly and Annotation of 11 Diverse Shrub Willow (Salix) Genomes Reveals Novel Gene Organization in Sex-Linked Regions.</title>
        <authorList>
            <person name="Hyden B."/>
            <person name="Feng K."/>
            <person name="Yates T.B."/>
            <person name="Jawdy S."/>
            <person name="Cereghino C."/>
            <person name="Smart L.B."/>
            <person name="Muchero W."/>
        </authorList>
    </citation>
    <scope>NUCLEOTIDE SEQUENCE</scope>
    <source>
        <tissue evidence="1">Shoot tip</tissue>
    </source>
</reference>
<gene>
    <name evidence="1" type="ORF">OIU77_002397</name>
</gene>
<organism evidence="1 2">
    <name type="scientific">Salix suchowensis</name>
    <dbReference type="NCBI Taxonomy" id="1278906"/>
    <lineage>
        <taxon>Eukaryota</taxon>
        <taxon>Viridiplantae</taxon>
        <taxon>Streptophyta</taxon>
        <taxon>Embryophyta</taxon>
        <taxon>Tracheophyta</taxon>
        <taxon>Spermatophyta</taxon>
        <taxon>Magnoliopsida</taxon>
        <taxon>eudicotyledons</taxon>
        <taxon>Gunneridae</taxon>
        <taxon>Pentapetalae</taxon>
        <taxon>rosids</taxon>
        <taxon>fabids</taxon>
        <taxon>Malpighiales</taxon>
        <taxon>Salicaceae</taxon>
        <taxon>Saliceae</taxon>
        <taxon>Salix</taxon>
    </lineage>
</organism>
<reference evidence="1" key="1">
    <citation type="submission" date="2022-10" db="EMBL/GenBank/DDBJ databases">
        <authorList>
            <person name="Hyden B.L."/>
            <person name="Feng K."/>
            <person name="Yates T."/>
            <person name="Jawdy S."/>
            <person name="Smart L.B."/>
            <person name="Muchero W."/>
        </authorList>
    </citation>
    <scope>NUCLEOTIDE SEQUENCE</scope>
    <source>
        <tissue evidence="1">Shoot tip</tissue>
    </source>
</reference>
<dbReference type="Proteomes" id="UP001141253">
    <property type="component" value="Chromosome 17"/>
</dbReference>
<sequence>MLLQLIIVKACKKFSLQEAATISIQYIIGLCRVPHQRNQLISNTQDNYENNGGKRTHPLSLEISPTEIPIGKAVLQGIN</sequence>
<evidence type="ECO:0000313" key="2">
    <source>
        <dbReference type="Proteomes" id="UP001141253"/>
    </source>
</evidence>
<proteinExistence type="predicted"/>
<keyword evidence="2" id="KW-1185">Reference proteome</keyword>
<protein>
    <submittedName>
        <fullName evidence="1">Uncharacterized protein</fullName>
    </submittedName>
</protein>
<dbReference type="EMBL" id="JAPFFI010000013">
    <property type="protein sequence ID" value="KAJ6372064.1"/>
    <property type="molecule type" value="Genomic_DNA"/>
</dbReference>
<name>A0ABQ9B4J9_9ROSI</name>
<evidence type="ECO:0000313" key="1">
    <source>
        <dbReference type="EMBL" id="KAJ6372064.1"/>
    </source>
</evidence>